<comment type="caution">
    <text evidence="2">The sequence shown here is derived from an EMBL/GenBank/DDBJ whole genome shotgun (WGS) entry which is preliminary data.</text>
</comment>
<proteinExistence type="predicted"/>
<dbReference type="EMBL" id="BBLT01000002">
    <property type="protein sequence ID" value="GAL84358.1"/>
    <property type="molecule type" value="Genomic_DNA"/>
</dbReference>
<dbReference type="SUPFAM" id="SSF47413">
    <property type="entry name" value="lambda repressor-like DNA-binding domains"/>
    <property type="match status" value="1"/>
</dbReference>
<accession>A0A098LE22</accession>
<dbReference type="InterPro" id="IPR001387">
    <property type="entry name" value="Cro/C1-type_HTH"/>
</dbReference>
<dbReference type="GO" id="GO:0003677">
    <property type="term" value="F:DNA binding"/>
    <property type="evidence" value="ECO:0007669"/>
    <property type="project" value="InterPro"/>
</dbReference>
<dbReference type="InterPro" id="IPR010982">
    <property type="entry name" value="Lambda_DNA-bd_dom_sf"/>
</dbReference>
<dbReference type="OrthoDB" id="674942at2"/>
<dbReference type="STRING" id="153721.MYP_1586"/>
<dbReference type="Gene3D" id="1.10.260.40">
    <property type="entry name" value="lambda repressor-like DNA-binding domains"/>
    <property type="match status" value="1"/>
</dbReference>
<reference evidence="2 3" key="1">
    <citation type="submission" date="2014-09" db="EMBL/GenBank/DDBJ databases">
        <title>Sporocytophaga myxococcoides PG-01 genome sequencing.</title>
        <authorList>
            <person name="Liu L."/>
            <person name="Gao P.J."/>
            <person name="Chen G.J."/>
            <person name="Wang L.S."/>
        </authorList>
    </citation>
    <scope>NUCLEOTIDE SEQUENCE [LARGE SCALE GENOMIC DNA]</scope>
    <source>
        <strain evidence="2 3">PG-01</strain>
    </source>
</reference>
<dbReference type="eggNOG" id="COG1396">
    <property type="taxonomic scope" value="Bacteria"/>
</dbReference>
<name>A0A098LE22_9BACT</name>
<keyword evidence="3" id="KW-1185">Reference proteome</keyword>
<dbReference type="RefSeq" id="WP_045460782.1">
    <property type="nucleotide sequence ID" value="NZ_BBLT01000002.1"/>
</dbReference>
<dbReference type="Pfam" id="PF13443">
    <property type="entry name" value="HTH_26"/>
    <property type="match status" value="1"/>
</dbReference>
<organism evidence="2 3">
    <name type="scientific">Sporocytophaga myxococcoides</name>
    <dbReference type="NCBI Taxonomy" id="153721"/>
    <lineage>
        <taxon>Bacteria</taxon>
        <taxon>Pseudomonadati</taxon>
        <taxon>Bacteroidota</taxon>
        <taxon>Cytophagia</taxon>
        <taxon>Cytophagales</taxon>
        <taxon>Cytophagaceae</taxon>
        <taxon>Sporocytophaga</taxon>
    </lineage>
</organism>
<sequence>MATAKKKVTAKKVTSSSKKKVTPEVSKLATRIRSLRIKQGYTNYENFAFDKDLPRAQFGRYEKGEDIRFTSLMKVIKAFGMTPKEFFSEGFD</sequence>
<evidence type="ECO:0000313" key="3">
    <source>
        <dbReference type="Proteomes" id="UP000030185"/>
    </source>
</evidence>
<evidence type="ECO:0000313" key="2">
    <source>
        <dbReference type="EMBL" id="GAL84358.1"/>
    </source>
</evidence>
<evidence type="ECO:0000259" key="1">
    <source>
        <dbReference type="Pfam" id="PF13443"/>
    </source>
</evidence>
<dbReference type="Proteomes" id="UP000030185">
    <property type="component" value="Unassembled WGS sequence"/>
</dbReference>
<protein>
    <recommendedName>
        <fullName evidence="1">HTH cro/C1-type domain-containing protein</fullName>
    </recommendedName>
</protein>
<feature type="domain" description="HTH cro/C1-type" evidence="1">
    <location>
        <begin position="31"/>
        <end position="87"/>
    </location>
</feature>
<gene>
    <name evidence="2" type="ORF">MYP_1586</name>
</gene>
<dbReference type="AlphaFoldDB" id="A0A098LE22"/>